<evidence type="ECO:0000259" key="3">
    <source>
        <dbReference type="PROSITE" id="PS50887"/>
    </source>
</evidence>
<dbReference type="InterPro" id="IPR000160">
    <property type="entry name" value="GGDEF_dom"/>
</dbReference>
<organism evidence="4 5">
    <name type="scientific">Flavimaricola marinus</name>
    <dbReference type="NCBI Taxonomy" id="1819565"/>
    <lineage>
        <taxon>Bacteria</taxon>
        <taxon>Pseudomonadati</taxon>
        <taxon>Pseudomonadota</taxon>
        <taxon>Alphaproteobacteria</taxon>
        <taxon>Rhodobacterales</taxon>
        <taxon>Paracoccaceae</taxon>
        <taxon>Flavimaricola</taxon>
    </lineage>
</organism>
<dbReference type="RefSeq" id="WP_093991733.1">
    <property type="nucleotide sequence ID" value="NZ_FXZK01000002.1"/>
</dbReference>
<dbReference type="InterPro" id="IPR043128">
    <property type="entry name" value="Rev_trsase/Diguanyl_cyclase"/>
</dbReference>
<keyword evidence="1" id="KW-0175">Coiled coil</keyword>
<dbReference type="EMBL" id="FXZK01000002">
    <property type="protein sequence ID" value="SMY07546.1"/>
    <property type="molecule type" value="Genomic_DNA"/>
</dbReference>
<dbReference type="Gene3D" id="3.20.20.450">
    <property type="entry name" value="EAL domain"/>
    <property type="match status" value="1"/>
</dbReference>
<dbReference type="GO" id="GO:0071111">
    <property type="term" value="F:cyclic-guanylate-specific phosphodiesterase activity"/>
    <property type="evidence" value="ECO:0007669"/>
    <property type="project" value="UniProtKB-EC"/>
</dbReference>
<dbReference type="Pfam" id="PF00563">
    <property type="entry name" value="EAL"/>
    <property type="match status" value="1"/>
</dbReference>
<evidence type="ECO:0000313" key="5">
    <source>
        <dbReference type="Proteomes" id="UP000201613"/>
    </source>
</evidence>
<dbReference type="PROSITE" id="PS50887">
    <property type="entry name" value="GGDEF"/>
    <property type="match status" value="1"/>
</dbReference>
<dbReference type="EC" id="3.1.4.52" evidence="4"/>
<dbReference type="CDD" id="cd01949">
    <property type="entry name" value="GGDEF"/>
    <property type="match status" value="1"/>
</dbReference>
<name>A0A238LF13_9RHOB</name>
<dbReference type="InterPro" id="IPR050706">
    <property type="entry name" value="Cyclic-di-GMP_PDE-like"/>
</dbReference>
<dbReference type="Proteomes" id="UP000201613">
    <property type="component" value="Unassembled WGS sequence"/>
</dbReference>
<protein>
    <submittedName>
        <fullName evidence="4">Cyclic di-GMP phosphodiesterase Gmr</fullName>
        <ecNumber evidence="4">3.1.4.52</ecNumber>
    </submittedName>
</protein>
<evidence type="ECO:0000259" key="2">
    <source>
        <dbReference type="PROSITE" id="PS50883"/>
    </source>
</evidence>
<dbReference type="SMART" id="SM00267">
    <property type="entry name" value="GGDEF"/>
    <property type="match status" value="1"/>
</dbReference>
<dbReference type="PANTHER" id="PTHR33121">
    <property type="entry name" value="CYCLIC DI-GMP PHOSPHODIESTERASE PDEF"/>
    <property type="match status" value="1"/>
</dbReference>
<dbReference type="Gene3D" id="3.30.70.270">
    <property type="match status" value="1"/>
</dbReference>
<reference evidence="4 5" key="1">
    <citation type="submission" date="2017-05" db="EMBL/GenBank/DDBJ databases">
        <authorList>
            <person name="Song R."/>
            <person name="Chenine A.L."/>
            <person name="Ruprecht R.M."/>
        </authorList>
    </citation>
    <scope>NUCLEOTIDE SEQUENCE [LARGE SCALE GENOMIC DNA]</scope>
    <source>
        <strain evidence="4 5">CECT 8899</strain>
    </source>
</reference>
<keyword evidence="4" id="KW-0378">Hydrolase</keyword>
<gene>
    <name evidence="4" type="primary">gmr_3</name>
    <name evidence="4" type="ORF">LOM8899_01682</name>
</gene>
<evidence type="ECO:0000313" key="4">
    <source>
        <dbReference type="EMBL" id="SMY07546.1"/>
    </source>
</evidence>
<dbReference type="SUPFAM" id="SSF141868">
    <property type="entry name" value="EAL domain-like"/>
    <property type="match status" value="1"/>
</dbReference>
<proteinExistence type="predicted"/>
<dbReference type="OrthoDB" id="9814202at2"/>
<dbReference type="PANTHER" id="PTHR33121:SF70">
    <property type="entry name" value="SIGNALING PROTEIN YKOW"/>
    <property type="match status" value="1"/>
</dbReference>
<keyword evidence="5" id="KW-1185">Reference proteome</keyword>
<dbReference type="CDD" id="cd01948">
    <property type="entry name" value="EAL"/>
    <property type="match status" value="1"/>
</dbReference>
<dbReference type="PROSITE" id="PS50883">
    <property type="entry name" value="EAL"/>
    <property type="match status" value="1"/>
</dbReference>
<feature type="domain" description="EAL" evidence="2">
    <location>
        <begin position="338"/>
        <end position="593"/>
    </location>
</feature>
<dbReference type="AlphaFoldDB" id="A0A238LF13"/>
<dbReference type="SUPFAM" id="SSF55073">
    <property type="entry name" value="Nucleotide cyclase"/>
    <property type="match status" value="1"/>
</dbReference>
<evidence type="ECO:0000256" key="1">
    <source>
        <dbReference type="SAM" id="Coils"/>
    </source>
</evidence>
<dbReference type="SMART" id="SM00052">
    <property type="entry name" value="EAL"/>
    <property type="match status" value="1"/>
</dbReference>
<dbReference type="InterPro" id="IPR029787">
    <property type="entry name" value="Nucleotide_cyclase"/>
</dbReference>
<dbReference type="InterPro" id="IPR001633">
    <property type="entry name" value="EAL_dom"/>
</dbReference>
<feature type="coiled-coil region" evidence="1">
    <location>
        <begin position="7"/>
        <end position="34"/>
    </location>
</feature>
<dbReference type="NCBIfam" id="TIGR00254">
    <property type="entry name" value="GGDEF"/>
    <property type="match status" value="1"/>
</dbReference>
<feature type="domain" description="GGDEF" evidence="3">
    <location>
        <begin position="195"/>
        <end position="329"/>
    </location>
</feature>
<dbReference type="InterPro" id="IPR035919">
    <property type="entry name" value="EAL_sf"/>
</dbReference>
<sequence length="606" mass="66942">MKQLRDLDSQKLHLQSLTEDLHRLSANALRLRSLAHQAGLVVMAAGLNLPNPRSRPAEIRRIMREVEATLADMRAAELTVLPRVGSESRQHIADALSPEALAPFDQLLVQLGQFNVDTANLREGRDLSRAELFRFISDELEAAVSAVEKAASSSLTGARTEDTNLAFVDDLTGLPNRRALYKLADERWSRQGTGRALTLMRLDLDLFKQINDSFGHAAGDYTLQRAAQIMQSQLRAKDFVARMGGDEFVMAFCGELSPETVTLRARKIIEKISEPFDYDGQTLTSSISIGIVNIRPGEPMGLDRMLHNADLALYAAKTNGRAQCHFYTSDLRTRHETNETLTAQISAGLQRGEFVPYFQPQVDGRSGALVGLEALVRWCHPERGVLTPYHFLDAARENGLLEALDEQITLAAVTALKEWRMQGLVVPQVSINISAQRLTKSMLGKELAAMVTDAGLSIDSIGLEILESAMIESGSVEMIETVRQLSNAGFKLELDDFGTGHASIANLRHFKVNRIKIDRSFIKDIHLHTDLSKITAAMIGLAHSLRIDALGEGVETPEERLILNALGVDHIQGFGVARPMPKDEVEGWIRRTQTKRVLPPRPAMTG</sequence>
<dbReference type="Pfam" id="PF00990">
    <property type="entry name" value="GGDEF"/>
    <property type="match status" value="1"/>
</dbReference>
<accession>A0A238LF13</accession>